<comment type="caution">
    <text evidence="1">The sequence shown here is derived from an EMBL/GenBank/DDBJ whole genome shotgun (WGS) entry which is preliminary data.</text>
</comment>
<gene>
    <name evidence="1" type="ORF">LHCIRMBIA953_02334</name>
</gene>
<proteinExistence type="predicted"/>
<dbReference type="EMBL" id="CBUH010000015">
    <property type="protein sequence ID" value="CDI41417.1"/>
    <property type="molecule type" value="Genomic_DNA"/>
</dbReference>
<accession>U4QAE5</accession>
<sequence length="13" mass="1606">MALRQEVLIEKFE</sequence>
<evidence type="ECO:0000313" key="2">
    <source>
        <dbReference type="Proteomes" id="UP000017243"/>
    </source>
</evidence>
<evidence type="ECO:0000313" key="1">
    <source>
        <dbReference type="EMBL" id="CDI41417.1"/>
    </source>
</evidence>
<organism evidence="1 2">
    <name type="scientific">Lactobacillus helveticus CIRM-BIA 953</name>
    <dbReference type="NCBI Taxonomy" id="1226335"/>
    <lineage>
        <taxon>Bacteria</taxon>
        <taxon>Bacillati</taxon>
        <taxon>Bacillota</taxon>
        <taxon>Bacilli</taxon>
        <taxon>Lactobacillales</taxon>
        <taxon>Lactobacillaceae</taxon>
        <taxon>Lactobacillus</taxon>
    </lineage>
</organism>
<dbReference type="Proteomes" id="UP000017243">
    <property type="component" value="Unassembled WGS sequence"/>
</dbReference>
<protein>
    <submittedName>
        <fullName evidence="1">Uncharacterized protein</fullName>
    </submittedName>
</protein>
<reference evidence="1 2" key="1">
    <citation type="submission" date="2013-09" db="EMBL/GenBank/DDBJ databases">
        <title>Draft Genome Sequence of five Lactobacillus helveticus strains CIRM-BIA 101T, 103, 104, 951 and 953 isolated from milk product.</title>
        <authorList>
            <person name="Valence F."/>
            <person name="Chuat V."/>
            <person name="Ma L."/>
            <person name="Creno S."/>
            <person name="Falentin H."/>
            <person name="Lortal S."/>
            <person name="Bizet C."/>
            <person name="Clermont D."/>
            <person name="Loux V."/>
            <person name="Bouchier C."/>
            <person name="Cousin S."/>
        </authorList>
    </citation>
    <scope>NUCLEOTIDE SEQUENCE [LARGE SCALE GENOMIC DNA]</scope>
    <source>
        <strain evidence="1 2">CIRM-BIA 953</strain>
    </source>
</reference>
<name>U4QAE5_LACHE</name>